<dbReference type="InterPro" id="IPR018490">
    <property type="entry name" value="cNMP-bd_dom_sf"/>
</dbReference>
<feature type="transmembrane region" description="Helical" evidence="2">
    <location>
        <begin position="92"/>
        <end position="112"/>
    </location>
</feature>
<keyword evidence="2" id="KW-1133">Transmembrane helix</keyword>
<feature type="transmembrane region" description="Helical" evidence="2">
    <location>
        <begin position="168"/>
        <end position="188"/>
    </location>
</feature>
<dbReference type="GO" id="GO:0044877">
    <property type="term" value="F:protein-containing complex binding"/>
    <property type="evidence" value="ECO:0007669"/>
    <property type="project" value="TreeGrafter"/>
</dbReference>
<organism evidence="4 5">
    <name type="scientific">Laodelphax striatellus</name>
    <name type="common">Small brown planthopper</name>
    <name type="synonym">Delphax striatella</name>
    <dbReference type="NCBI Taxonomy" id="195883"/>
    <lineage>
        <taxon>Eukaryota</taxon>
        <taxon>Metazoa</taxon>
        <taxon>Ecdysozoa</taxon>
        <taxon>Arthropoda</taxon>
        <taxon>Hexapoda</taxon>
        <taxon>Insecta</taxon>
        <taxon>Pterygota</taxon>
        <taxon>Neoptera</taxon>
        <taxon>Paraneoptera</taxon>
        <taxon>Hemiptera</taxon>
        <taxon>Auchenorrhyncha</taxon>
        <taxon>Fulgoroidea</taxon>
        <taxon>Delphacidae</taxon>
        <taxon>Criomorphinae</taxon>
        <taxon>Laodelphax</taxon>
    </lineage>
</organism>
<feature type="transmembrane region" description="Helical" evidence="2">
    <location>
        <begin position="132"/>
        <end position="148"/>
    </location>
</feature>
<dbReference type="EMBL" id="QKKF02010496">
    <property type="protein sequence ID" value="RZF44525.1"/>
    <property type="molecule type" value="Genomic_DNA"/>
</dbReference>
<feature type="domain" description="Cyclic nucleotide-binding" evidence="3">
    <location>
        <begin position="1925"/>
        <end position="2028"/>
    </location>
</feature>
<feature type="transmembrane region" description="Helical" evidence="2">
    <location>
        <begin position="623"/>
        <end position="643"/>
    </location>
</feature>
<keyword evidence="1" id="KW-0813">Transport</keyword>
<evidence type="ECO:0000313" key="5">
    <source>
        <dbReference type="Proteomes" id="UP000291343"/>
    </source>
</evidence>
<proteinExistence type="predicted"/>
<gene>
    <name evidence="4" type="ORF">LSTR_LSTR002298</name>
</gene>
<dbReference type="Pfam" id="PF00027">
    <property type="entry name" value="cNMP_binding"/>
    <property type="match status" value="2"/>
</dbReference>
<name>A0A482XER8_LAOST</name>
<evidence type="ECO:0000256" key="1">
    <source>
        <dbReference type="ARBA" id="ARBA00023286"/>
    </source>
</evidence>
<evidence type="ECO:0000313" key="4">
    <source>
        <dbReference type="EMBL" id="RZF44525.1"/>
    </source>
</evidence>
<feature type="transmembrane region" description="Helical" evidence="2">
    <location>
        <begin position="290"/>
        <end position="311"/>
    </location>
</feature>
<evidence type="ECO:0000259" key="3">
    <source>
        <dbReference type="PROSITE" id="PS50042"/>
    </source>
</evidence>
<dbReference type="Gene3D" id="2.60.120.10">
    <property type="entry name" value="Jelly Rolls"/>
    <property type="match status" value="4"/>
</dbReference>
<dbReference type="SMART" id="SM00100">
    <property type="entry name" value="cNMP"/>
    <property type="match status" value="4"/>
</dbReference>
<keyword evidence="2" id="KW-0472">Membrane</keyword>
<feature type="transmembrane region" description="Helical" evidence="2">
    <location>
        <begin position="1751"/>
        <end position="1774"/>
    </location>
</feature>
<dbReference type="STRING" id="195883.A0A482XER8"/>
<feature type="domain" description="Cyclic nucleotide-binding" evidence="3">
    <location>
        <begin position="1465"/>
        <end position="1563"/>
    </location>
</feature>
<feature type="transmembrane region" description="Helical" evidence="2">
    <location>
        <begin position="842"/>
        <end position="866"/>
    </location>
</feature>
<feature type="transmembrane region" description="Helical" evidence="2">
    <location>
        <begin position="655"/>
        <end position="676"/>
    </location>
</feature>
<feature type="transmembrane region" description="Helical" evidence="2">
    <location>
        <begin position="1620"/>
        <end position="1637"/>
    </location>
</feature>
<dbReference type="InParanoid" id="A0A482XER8"/>
<dbReference type="Proteomes" id="UP000291343">
    <property type="component" value="Unassembled WGS sequence"/>
</dbReference>
<keyword evidence="2" id="KW-0812">Transmembrane</keyword>
<dbReference type="InterPro" id="IPR000595">
    <property type="entry name" value="cNMP-bd_dom"/>
</dbReference>
<dbReference type="PROSITE" id="PS50042">
    <property type="entry name" value="CNMP_BINDING_3"/>
    <property type="match status" value="4"/>
</dbReference>
<feature type="domain" description="Cyclic nucleotide-binding" evidence="3">
    <location>
        <begin position="944"/>
        <end position="1044"/>
    </location>
</feature>
<feature type="transmembrane region" description="Helical" evidence="2">
    <location>
        <begin position="1359"/>
        <end position="1380"/>
    </location>
</feature>
<keyword evidence="1" id="KW-0407">Ion channel</keyword>
<dbReference type="CDD" id="cd00038">
    <property type="entry name" value="CAP_ED"/>
    <property type="match status" value="4"/>
</dbReference>
<dbReference type="SUPFAM" id="SSF51206">
    <property type="entry name" value="cAMP-binding domain-like"/>
    <property type="match status" value="4"/>
</dbReference>
<dbReference type="PANTHER" id="PTHR45638">
    <property type="entry name" value="CYCLIC NUCLEOTIDE-GATED CATION CHANNEL SUBUNIT A"/>
    <property type="match status" value="1"/>
</dbReference>
<feature type="transmembrane region" description="Helical" evidence="2">
    <location>
        <begin position="1643"/>
        <end position="1664"/>
    </location>
</feature>
<dbReference type="InterPro" id="IPR014710">
    <property type="entry name" value="RmlC-like_jellyroll"/>
</dbReference>
<keyword evidence="5" id="KW-1185">Reference proteome</keyword>
<feature type="transmembrane region" description="Helical" evidence="2">
    <location>
        <begin position="753"/>
        <end position="778"/>
    </location>
</feature>
<feature type="transmembrane region" description="Helical" evidence="2">
    <location>
        <begin position="56"/>
        <end position="80"/>
    </location>
</feature>
<comment type="caution">
    <text evidence="4">The sequence shown here is derived from an EMBL/GenBank/DDBJ whole genome shotgun (WGS) entry which is preliminary data.</text>
</comment>
<sequence length="2051" mass="239354">MVNFKRVKRDENPKLQRLSQSRSTIGELDLFKENYKGKSIDFKDAIFIPFYLRWQIVLAITIMVKQVLILYEIVFSWTIFDGLSVYRIDHFFLIYSFNYFSEIIFWLDYILLLLHRNWESHRVTMPYKKEKAFYLIIMLPTIINIIFTPKNYDLEKSLNDSTNYVFKYLELCVLLRLLRVSSIFSYLMNSVYLNIYVCVMIFLCFIAMLCTISACFLYLAFFNRMIVPGDIEDQIFFMAPMLEETVFLSWPMKTLGDVALMCFYLVTNCFLLRGQASLQNYSRLQLVMELYMYVALSFTLIMTSLFVVTLLEMKLSSLLSTVSMESFCSRLKLMNGDRKIIERIESRLKDSNKMTGSVVDPQMKLLLPASLYRIYTFKIYAPAFKNSHLFRQKDPAFLSAVALEMETEFHFPGHVLFSKGKVKDVFIYLEKGIVQVMSCFDSSTPILSLFPGTCFGEASIVFQCRSTCRVVCATHCQLLILCSKRFDRLKVDFSMNYKEVREEIIERKKKAKLDYSTKLIENDNCYSDARGHEELNSLKKIKRFARVSDKSIHRKTAFHLSYEDLFFKTEKAEKEIEKFMSSDFNYLDMFVISENTERIRGDITFLRYEFPPILHPRSPFITVWENILFILIVIYVVYVPLYILEDYSDMSSKILCGIIEVVFMCDLFAQCTFAVFTPDRDFVSFKDILCYRLKTATFLADIVGSIPLNYIQVFLLTDENIIYGFLQFNHLLRGWRIVQFFNDRIIKLPRYRLVLYTISSLFYIATFLWYCSVVLIMISCKSRTKCDPNSMWVKIAGEHIEATTDSIFLVSTMFCILTRLSFGSSGDRYVPFTLNEHVFVLFINLVCLFAVNFFLAFLSILAFLLVMAKRDLYEKMCTLVHISKNYKLESSLHNRILRRLDLLKQVDNSGIYLKGDSDFQSIGHVLNQDLKFSLWGELLSECSIFQDTDKKFQQRIVSKLKQIILQPQEFVCFSGVFCPYMYIIRRGYCDLIDTENGIVKSTKGPGYEFGGLEMLLSIPMLQSVRSMTYCEILYLDKSDFFTILEDFPDYKDQIQATKEHCLPLVDLPIIEGRDTFKTEGLPKSKSVQYFGFNLVVGSKEEKEFFDPIYKAGKGAIFLSYFLLRVAILPTGKFIWVMEIVRCSFALICCIVFPPRAVLTWAFTRDIDMLYNALDVFAYIDLYFRFHVAFFNKDGILVSHPLCTFINYAKTSFPLDVFACFPFEKLFGHLVDVRYVNMLQFNRLLQIHRLFSLLDFITNSKIEIDLKPKVMKYFLSLVIIINTLASCWISIHCSEIDADLPIKTRRNYYVTGITCDFVVWNWYTLGSAISPVHVYLMYIFFSTTLMTQVNFIHFCEKCDMTGWFTIVVSYIGMASMLYITCRLSALAYLKNENQRYKLDVNTAMLFLSQVGAPEDLQHEFRLHFMSIWQHHRGEIPEELFRATLNDLLQGDIMFQIYGPCMKFNSVFTSSSNSFIRSIVFESKIKIFNKGTQVLIEGFVHGDVYILVDGIVCVSTMKRRTSYLEKGAIFGNLHDCEHSQQAVAVSAVTIVETLVIKATDFYRILKTYPVEKTVFEAHRNKYYQVGMKFVPGKVLGTESLIDEIEVVERVDIKNKGKKFESVSLLLSLSSSFAALYSFATFDVSPFMLCCLYTLDFINIMLMFVYCRRPFETTRDHFITDSFAIKENYMRQPIGFGLDLFTVFPFETIGLLFPNNMYVYLFLRLNRPFGLFKSWNLMNSFYTSISSSQMKLRVFFLSIKLLVVLNVFSLIYTFNHISASGITYNTSFEKYNLFNSARMLVISSFTKFPISLKALHKDYNVFMYLIRYIHLCINPILLALVIGNAVFYIRTYFHSVINFVNQQRAIVTRMNYHKSAKNFSGGIKEYLRFLWDNHYGCQVPELLIRTPLPLQQKLCWLLYNHHLNEHVIFSKCSPQFLQQLVVHMKTEFFFSGNVVVESGIVDSTMYFIHKGEIDVYVKRNLQCIWVKRLMTGVCFGIKQGLANGKAHQYRFVAYTSATLLKLNFNSWSYLLPYYTAVERYVASYLQNDDITYDK</sequence>
<keyword evidence="1" id="KW-1071">Ligand-gated ion channel</keyword>
<feature type="transmembrane region" description="Helical" evidence="2">
    <location>
        <begin position="1269"/>
        <end position="1290"/>
    </location>
</feature>
<dbReference type="PANTHER" id="PTHR45638:SF19">
    <property type="entry name" value="CYCLIC NUCLEOTIDE-BINDING DOMAIN-CONTAINING PROTEIN"/>
    <property type="match status" value="1"/>
</dbReference>
<dbReference type="GO" id="GO:0005221">
    <property type="term" value="F:intracellularly cyclic nucleotide-activated monoatomic cation channel activity"/>
    <property type="evidence" value="ECO:0007669"/>
    <property type="project" value="InterPro"/>
</dbReference>
<feature type="transmembrane region" description="Helical" evidence="2">
    <location>
        <begin position="195"/>
        <end position="221"/>
    </location>
</feature>
<reference evidence="4 5" key="1">
    <citation type="journal article" date="2017" name="Gigascience">
        <title>Genome sequence of the small brown planthopper, Laodelphax striatellus.</title>
        <authorList>
            <person name="Zhu J."/>
            <person name="Jiang F."/>
            <person name="Wang X."/>
            <person name="Yang P."/>
            <person name="Bao Y."/>
            <person name="Zhao W."/>
            <person name="Wang W."/>
            <person name="Lu H."/>
            <person name="Wang Q."/>
            <person name="Cui N."/>
            <person name="Li J."/>
            <person name="Chen X."/>
            <person name="Luo L."/>
            <person name="Yu J."/>
            <person name="Kang L."/>
            <person name="Cui F."/>
        </authorList>
    </citation>
    <scope>NUCLEOTIDE SEQUENCE [LARGE SCALE GENOMIC DNA]</scope>
    <source>
        <strain evidence="4">Lst14</strain>
    </source>
</reference>
<dbReference type="InterPro" id="IPR050866">
    <property type="entry name" value="CNG_cation_channel"/>
</dbReference>
<dbReference type="OrthoDB" id="415460at2759"/>
<feature type="transmembrane region" description="Helical" evidence="2">
    <location>
        <begin position="1825"/>
        <end position="1846"/>
    </location>
</feature>
<feature type="domain" description="Cyclic nucleotide-binding" evidence="3">
    <location>
        <begin position="389"/>
        <end position="507"/>
    </location>
</feature>
<accession>A0A482XER8</accession>
<protein>
    <recommendedName>
        <fullName evidence="3">Cyclic nucleotide-binding domain-containing protein</fullName>
    </recommendedName>
</protein>
<keyword evidence="1" id="KW-0406">Ion transport</keyword>
<feature type="transmembrane region" description="Helical" evidence="2">
    <location>
        <begin position="1108"/>
        <end position="1127"/>
    </location>
</feature>
<evidence type="ECO:0000256" key="2">
    <source>
        <dbReference type="SAM" id="Phobius"/>
    </source>
</evidence>